<keyword evidence="2" id="KW-0812">Transmembrane</keyword>
<keyword evidence="2" id="KW-1133">Transmembrane helix</keyword>
<evidence type="ECO:0000313" key="4">
    <source>
        <dbReference type="Proteomes" id="UP001280121"/>
    </source>
</evidence>
<gene>
    <name evidence="3" type="ORF">Ddye_028782</name>
</gene>
<organism evidence="3 4">
    <name type="scientific">Dipteronia dyeriana</name>
    <dbReference type="NCBI Taxonomy" id="168575"/>
    <lineage>
        <taxon>Eukaryota</taxon>
        <taxon>Viridiplantae</taxon>
        <taxon>Streptophyta</taxon>
        <taxon>Embryophyta</taxon>
        <taxon>Tracheophyta</taxon>
        <taxon>Spermatophyta</taxon>
        <taxon>Magnoliopsida</taxon>
        <taxon>eudicotyledons</taxon>
        <taxon>Gunneridae</taxon>
        <taxon>Pentapetalae</taxon>
        <taxon>rosids</taxon>
        <taxon>malvids</taxon>
        <taxon>Sapindales</taxon>
        <taxon>Sapindaceae</taxon>
        <taxon>Hippocastanoideae</taxon>
        <taxon>Acereae</taxon>
        <taxon>Dipteronia</taxon>
    </lineage>
</organism>
<evidence type="ECO:0000313" key="3">
    <source>
        <dbReference type="EMBL" id="KAK2633990.1"/>
    </source>
</evidence>
<reference evidence="3" key="1">
    <citation type="journal article" date="2023" name="Plant J.">
        <title>Genome sequences and population genomics provide insights into the demographic history, inbreeding, and mutation load of two 'living fossil' tree species of Dipteronia.</title>
        <authorList>
            <person name="Feng Y."/>
            <person name="Comes H.P."/>
            <person name="Chen J."/>
            <person name="Zhu S."/>
            <person name="Lu R."/>
            <person name="Zhang X."/>
            <person name="Li P."/>
            <person name="Qiu J."/>
            <person name="Olsen K.M."/>
            <person name="Qiu Y."/>
        </authorList>
    </citation>
    <scope>NUCLEOTIDE SEQUENCE</scope>
    <source>
        <strain evidence="3">KIB01</strain>
    </source>
</reference>
<comment type="caution">
    <text evidence="3">The sequence shown here is derived from an EMBL/GenBank/DDBJ whole genome shotgun (WGS) entry which is preliminary data.</text>
</comment>
<protein>
    <submittedName>
        <fullName evidence="3">Uncharacterized protein</fullName>
    </submittedName>
</protein>
<name>A0AAD9WL09_9ROSI</name>
<proteinExistence type="predicted"/>
<keyword evidence="4" id="KW-1185">Reference proteome</keyword>
<dbReference type="Proteomes" id="UP001280121">
    <property type="component" value="Unassembled WGS sequence"/>
</dbReference>
<feature type="transmembrane region" description="Helical" evidence="2">
    <location>
        <begin position="53"/>
        <end position="70"/>
    </location>
</feature>
<feature type="region of interest" description="Disordered" evidence="1">
    <location>
        <begin position="1"/>
        <end position="23"/>
    </location>
</feature>
<evidence type="ECO:0000256" key="1">
    <source>
        <dbReference type="SAM" id="MobiDB-lite"/>
    </source>
</evidence>
<evidence type="ECO:0000256" key="2">
    <source>
        <dbReference type="SAM" id="Phobius"/>
    </source>
</evidence>
<feature type="compositionally biased region" description="Polar residues" evidence="1">
    <location>
        <begin position="8"/>
        <end position="20"/>
    </location>
</feature>
<dbReference type="AlphaFoldDB" id="A0AAD9WL09"/>
<dbReference type="EMBL" id="JANJYI010000009">
    <property type="protein sequence ID" value="KAK2633990.1"/>
    <property type="molecule type" value="Genomic_DNA"/>
</dbReference>
<accession>A0AAD9WL09</accession>
<keyword evidence="2" id="KW-0472">Membrane</keyword>
<sequence>MENIEPADQSSTTTNRQQSLPVEEATRLLIDDENMVAMAEKKYYTDYMDKKRGVVLLFFLFGRVVLLLIYGSNFPTSRKPEPEYRTSTTTKKLKGEVVLGLVDVYESAKGSFIRHYKKNGLFQRLNAVGKDDFPSEIHFSDRK</sequence>